<dbReference type="SMART" id="SM00408">
    <property type="entry name" value="IGc2"/>
    <property type="match status" value="2"/>
</dbReference>
<name>A0AAQ4RE00_GASAC</name>
<dbReference type="FunFam" id="2.60.40.10:FF:000359">
    <property type="entry name" value="Sidekick cell adhesion molecule 2"/>
    <property type="match status" value="1"/>
</dbReference>
<dbReference type="SMART" id="SM00409">
    <property type="entry name" value="IG"/>
    <property type="match status" value="2"/>
</dbReference>
<dbReference type="AlphaFoldDB" id="A0AAQ4RE00"/>
<feature type="compositionally biased region" description="Basic residues" evidence="2">
    <location>
        <begin position="265"/>
        <end position="278"/>
    </location>
</feature>
<sequence>MKAGILSQERSAAMGRARRTAAGTARGGSRCPPLLLLLLLGSCCHMLHGQEVAPYLRGGGLRQQVVLEGNRLVLTCLAGGSWPLQYRWTLNNSDVTGWTPQYRLSVGSLKRTDAGLYQCVVRNRMGAVIHGRTEVQVAFMGTFSAEEQRKTVTQGRAAIINQPPLASFPRPLVTWYKDGHKIIPNNQIAITLDNQLVVLATTAADAGRYHVEAVNEMTGENATSSAVYLSISAPEVDLYIRPLEQQKIPKENRHWREQSPTHTKAGQHTRTHTHTQRARAKDTSSGKHSCISPSSKTCAD</sequence>
<reference evidence="5" key="3">
    <citation type="submission" date="2025-09" db="UniProtKB">
        <authorList>
            <consortium name="Ensembl"/>
        </authorList>
    </citation>
    <scope>IDENTIFICATION</scope>
</reference>
<evidence type="ECO:0000256" key="1">
    <source>
        <dbReference type="ARBA" id="ARBA00023319"/>
    </source>
</evidence>
<feature type="domain" description="Ig-like" evidence="4">
    <location>
        <begin position="54"/>
        <end position="138"/>
    </location>
</feature>
<feature type="compositionally biased region" description="Polar residues" evidence="2">
    <location>
        <begin position="291"/>
        <end position="300"/>
    </location>
</feature>
<dbReference type="Ensembl" id="ENSGACT00000067118.1">
    <property type="protein sequence ID" value="ENSGACP00000061966.1"/>
    <property type="gene ID" value="ENSGACG00000016711.2"/>
</dbReference>
<feature type="signal peptide" evidence="3">
    <location>
        <begin position="1"/>
        <end position="49"/>
    </location>
</feature>
<dbReference type="PROSITE" id="PS50835">
    <property type="entry name" value="IG_LIKE"/>
    <property type="match status" value="1"/>
</dbReference>
<keyword evidence="1" id="KW-0393">Immunoglobulin domain</keyword>
<dbReference type="Pfam" id="PF13927">
    <property type="entry name" value="Ig_3"/>
    <property type="match status" value="1"/>
</dbReference>
<evidence type="ECO:0000313" key="6">
    <source>
        <dbReference type="Proteomes" id="UP000007635"/>
    </source>
</evidence>
<dbReference type="InterPro" id="IPR036179">
    <property type="entry name" value="Ig-like_dom_sf"/>
</dbReference>
<keyword evidence="3" id="KW-0732">Signal</keyword>
<evidence type="ECO:0000313" key="5">
    <source>
        <dbReference type="Ensembl" id="ENSGACP00000061966.1"/>
    </source>
</evidence>
<evidence type="ECO:0000259" key="4">
    <source>
        <dbReference type="PROSITE" id="PS50835"/>
    </source>
</evidence>
<keyword evidence="6" id="KW-1185">Reference proteome</keyword>
<dbReference type="InterPro" id="IPR003598">
    <property type="entry name" value="Ig_sub2"/>
</dbReference>
<dbReference type="PANTHER" id="PTHR10075:SF14">
    <property type="entry name" value="CELL ADHESION MOLECULE DSCAM2-RELATED"/>
    <property type="match status" value="1"/>
</dbReference>
<dbReference type="GeneTree" id="ENSGT00940000157747"/>
<reference evidence="5 6" key="1">
    <citation type="journal article" date="2021" name="G3 (Bethesda)">
        <title>Improved contiguity of the threespine stickleback genome using long-read sequencing.</title>
        <authorList>
            <person name="Nath S."/>
            <person name="Shaw D.E."/>
            <person name="White M.A."/>
        </authorList>
    </citation>
    <scope>NUCLEOTIDE SEQUENCE [LARGE SCALE GENOMIC DNA]</scope>
    <source>
        <strain evidence="5 6">Lake Benthic</strain>
    </source>
</reference>
<dbReference type="InterPro" id="IPR013098">
    <property type="entry name" value="Ig_I-set"/>
</dbReference>
<evidence type="ECO:0000256" key="2">
    <source>
        <dbReference type="SAM" id="MobiDB-lite"/>
    </source>
</evidence>
<accession>A0AAQ4RE00</accession>
<dbReference type="InterPro" id="IPR003599">
    <property type="entry name" value="Ig_sub"/>
</dbReference>
<organism evidence="5 6">
    <name type="scientific">Gasterosteus aculeatus aculeatus</name>
    <name type="common">three-spined stickleback</name>
    <dbReference type="NCBI Taxonomy" id="481459"/>
    <lineage>
        <taxon>Eukaryota</taxon>
        <taxon>Metazoa</taxon>
        <taxon>Chordata</taxon>
        <taxon>Craniata</taxon>
        <taxon>Vertebrata</taxon>
        <taxon>Euteleostomi</taxon>
        <taxon>Actinopterygii</taxon>
        <taxon>Neopterygii</taxon>
        <taxon>Teleostei</taxon>
        <taxon>Neoteleostei</taxon>
        <taxon>Acanthomorphata</taxon>
        <taxon>Eupercaria</taxon>
        <taxon>Perciformes</taxon>
        <taxon>Cottioidei</taxon>
        <taxon>Gasterosteales</taxon>
        <taxon>Gasterosteidae</taxon>
        <taxon>Gasterosteus</taxon>
    </lineage>
</organism>
<reference evidence="5" key="2">
    <citation type="submission" date="2025-08" db="UniProtKB">
        <authorList>
            <consortium name="Ensembl"/>
        </authorList>
    </citation>
    <scope>IDENTIFICATION</scope>
</reference>
<feature type="region of interest" description="Disordered" evidence="2">
    <location>
        <begin position="247"/>
        <end position="300"/>
    </location>
</feature>
<dbReference type="Pfam" id="PF07679">
    <property type="entry name" value="I-set"/>
    <property type="match status" value="1"/>
</dbReference>
<dbReference type="SUPFAM" id="SSF48726">
    <property type="entry name" value="Immunoglobulin"/>
    <property type="match status" value="2"/>
</dbReference>
<protein>
    <recommendedName>
        <fullName evidence="4">Ig-like domain-containing protein</fullName>
    </recommendedName>
</protein>
<dbReference type="Gene3D" id="2.60.40.10">
    <property type="entry name" value="Immunoglobulins"/>
    <property type="match status" value="2"/>
</dbReference>
<dbReference type="InterPro" id="IPR007110">
    <property type="entry name" value="Ig-like_dom"/>
</dbReference>
<evidence type="ECO:0000256" key="3">
    <source>
        <dbReference type="SAM" id="SignalP"/>
    </source>
</evidence>
<proteinExistence type="predicted"/>
<dbReference type="PANTHER" id="PTHR10075">
    <property type="entry name" value="BASIGIN RELATED"/>
    <property type="match status" value="1"/>
</dbReference>
<feature type="compositionally biased region" description="Basic and acidic residues" evidence="2">
    <location>
        <begin position="247"/>
        <end position="259"/>
    </location>
</feature>
<feature type="chain" id="PRO_5042971523" description="Ig-like domain-containing protein" evidence="3">
    <location>
        <begin position="50"/>
        <end position="300"/>
    </location>
</feature>
<dbReference type="Proteomes" id="UP000007635">
    <property type="component" value="Chromosome IX"/>
</dbReference>
<dbReference type="InterPro" id="IPR013783">
    <property type="entry name" value="Ig-like_fold"/>
</dbReference>